<feature type="active site" evidence="14 17">
    <location>
        <position position="141"/>
    </location>
</feature>
<evidence type="ECO:0000256" key="15">
    <source>
        <dbReference type="PIRSR" id="PIRSR613273-2"/>
    </source>
</evidence>
<evidence type="ECO:0000256" key="8">
    <source>
        <dbReference type="ARBA" id="ARBA00022801"/>
    </source>
</evidence>
<keyword evidence="6" id="KW-0732">Signal</keyword>
<evidence type="ECO:0000256" key="6">
    <source>
        <dbReference type="ARBA" id="ARBA00022729"/>
    </source>
</evidence>
<organism evidence="20 22">
    <name type="scientific">Dinothrombium tinctorium</name>
    <dbReference type="NCBI Taxonomy" id="1965070"/>
    <lineage>
        <taxon>Eukaryota</taxon>
        <taxon>Metazoa</taxon>
        <taxon>Ecdysozoa</taxon>
        <taxon>Arthropoda</taxon>
        <taxon>Chelicerata</taxon>
        <taxon>Arachnida</taxon>
        <taxon>Acari</taxon>
        <taxon>Acariformes</taxon>
        <taxon>Trombidiformes</taxon>
        <taxon>Prostigmata</taxon>
        <taxon>Anystina</taxon>
        <taxon>Parasitengona</taxon>
        <taxon>Trombidioidea</taxon>
        <taxon>Trombidiidae</taxon>
        <taxon>Dinothrombium</taxon>
    </lineage>
</organism>
<reference evidence="20 22" key="1">
    <citation type="journal article" date="2018" name="Gigascience">
        <title>Genomes of trombidid mites reveal novel predicted allergens and laterally-transferred genes associated with secondary metabolism.</title>
        <authorList>
            <person name="Dong X."/>
            <person name="Chaisiri K."/>
            <person name="Xia D."/>
            <person name="Armstrong S.D."/>
            <person name="Fang Y."/>
            <person name="Donnelly M.J."/>
            <person name="Kadowaki T."/>
            <person name="McGarry J.W."/>
            <person name="Darby A.C."/>
            <person name="Makepeace B.L."/>
        </authorList>
    </citation>
    <scope>NUCLEOTIDE SEQUENCE [LARGE SCALE GENOMIC DNA]</scope>
    <source>
        <strain evidence="20">UoL-WK</strain>
    </source>
</reference>
<feature type="disulfide bond" evidence="16">
    <location>
        <begin position="247"/>
        <end position="266"/>
    </location>
</feature>
<name>A0A3S3P994_9ACAR</name>
<dbReference type="GO" id="GO:0007229">
    <property type="term" value="P:integrin-mediated signaling pathway"/>
    <property type="evidence" value="ECO:0007669"/>
    <property type="project" value="UniProtKB-KW"/>
</dbReference>
<keyword evidence="3" id="KW-0272">Extracellular matrix</keyword>
<keyword evidence="13" id="KW-0325">Glycoprotein</keyword>
<evidence type="ECO:0000313" key="21">
    <source>
        <dbReference type="EMBL" id="RWS15068.1"/>
    </source>
</evidence>
<dbReference type="AlphaFoldDB" id="A0A3S3P994"/>
<feature type="binding site" evidence="15">
    <location>
        <position position="82"/>
    </location>
    <ligand>
        <name>Ca(2+)</name>
        <dbReference type="ChEBI" id="CHEBI:29108"/>
        <label>1</label>
    </ligand>
</feature>
<dbReference type="PANTHER" id="PTHR13723">
    <property type="entry name" value="ADAMTS A DISINTEGRIN AND METALLOPROTEASE WITH THROMBOSPONDIN MOTIFS PROTEASE"/>
    <property type="match status" value="1"/>
</dbReference>
<dbReference type="InterPro" id="IPR050439">
    <property type="entry name" value="ADAMTS_ADAMTS-like"/>
</dbReference>
<keyword evidence="15" id="KW-0106">Calcium</keyword>
<feature type="binding site" evidence="15">
    <location>
        <position position="204"/>
    </location>
    <ligand>
        <name>Ca(2+)</name>
        <dbReference type="ChEBI" id="CHEBI:29108"/>
        <label>1</label>
    </ligand>
</feature>
<dbReference type="SMART" id="SM00209">
    <property type="entry name" value="TSP1"/>
    <property type="match status" value="4"/>
</dbReference>
<dbReference type="PROSITE" id="PS50092">
    <property type="entry name" value="TSP1"/>
    <property type="match status" value="4"/>
</dbReference>
<feature type="binding site" evidence="15">
    <location>
        <position position="201"/>
    </location>
    <ligand>
        <name>Ca(2+)</name>
        <dbReference type="ChEBI" id="CHEBI:29108"/>
        <label>1</label>
    </ligand>
</feature>
<dbReference type="OrthoDB" id="412680at2759"/>
<keyword evidence="7" id="KW-0677">Repeat</keyword>
<dbReference type="PRINTS" id="PR01857">
    <property type="entry name" value="ADAMTSFAMILY"/>
</dbReference>
<comment type="subcellular location">
    <subcellularLocation>
        <location evidence="1">Secreted</location>
        <location evidence="1">Extracellular space</location>
        <location evidence="1">Extracellular matrix</location>
        <location evidence="1">Basement membrane</location>
    </subcellularLocation>
</comment>
<comment type="cofactor">
    <cofactor evidence="15">
        <name>Zn(2+)</name>
        <dbReference type="ChEBI" id="CHEBI:29105"/>
    </cofactor>
    <text evidence="15">Binds 1 zinc ion per subunit.</text>
</comment>
<dbReference type="Proteomes" id="UP000285301">
    <property type="component" value="Unassembled WGS sequence"/>
</dbReference>
<feature type="disulfide bond" evidence="16">
    <location>
        <begin position="118"/>
        <end position="201"/>
    </location>
</feature>
<feature type="binding site" evidence="15">
    <location>
        <position position="82"/>
    </location>
    <ligand>
        <name>Ca(2+)</name>
        <dbReference type="ChEBI" id="CHEBI:29108"/>
        <label>2</label>
    </ligand>
</feature>
<dbReference type="InterPro" id="IPR001590">
    <property type="entry name" value="Peptidase_M12B"/>
</dbReference>
<dbReference type="SUPFAM" id="SSF82895">
    <property type="entry name" value="TSP-1 type 1 repeat"/>
    <property type="match status" value="4"/>
</dbReference>
<feature type="binding site" evidence="15">
    <location>
        <position position="204"/>
    </location>
    <ligand>
        <name>Ca(2+)</name>
        <dbReference type="ChEBI" id="CHEBI:29108"/>
        <label>2</label>
    </ligand>
</feature>
<dbReference type="Pfam" id="PF01421">
    <property type="entry name" value="Reprolysin"/>
    <property type="match status" value="1"/>
</dbReference>
<evidence type="ECO:0000313" key="20">
    <source>
        <dbReference type="EMBL" id="RWS14984.1"/>
    </source>
</evidence>
<keyword evidence="2" id="KW-0964">Secreted</keyword>
<evidence type="ECO:0000259" key="19">
    <source>
        <dbReference type="PROSITE" id="PS50215"/>
    </source>
</evidence>
<dbReference type="CDD" id="cd04273">
    <property type="entry name" value="ZnMc_ADAMTS_like"/>
    <property type="match status" value="1"/>
</dbReference>
<dbReference type="InterPro" id="IPR000884">
    <property type="entry name" value="TSP1_rpt"/>
</dbReference>
<dbReference type="PRINTS" id="PR01705">
    <property type="entry name" value="TSP1REPEAT"/>
</dbReference>
<feature type="disulfide bond" evidence="16">
    <location>
        <begin position="318"/>
        <end position="356"/>
    </location>
</feature>
<feature type="binding site" evidence="15 17">
    <location>
        <position position="140"/>
    </location>
    <ligand>
        <name>Zn(2+)</name>
        <dbReference type="ChEBI" id="CHEBI:29105"/>
        <note>catalytic</note>
    </ligand>
</feature>
<dbReference type="Pfam" id="PF19236">
    <property type="entry name" value="ADAMTS_CR_3"/>
    <property type="match status" value="1"/>
</dbReference>
<accession>A0A3S3P994</accession>
<feature type="disulfide bond" evidence="16">
    <location>
        <begin position="314"/>
        <end position="351"/>
    </location>
</feature>
<reference evidence="20" key="2">
    <citation type="submission" date="2018-11" db="EMBL/GenBank/DDBJ databases">
        <title>Trombidioid mite genomics.</title>
        <authorList>
            <person name="Dong X."/>
        </authorList>
    </citation>
    <scope>NUCLEOTIDE SEQUENCE</scope>
    <source>
        <strain evidence="20">UoL-WK</strain>
    </source>
</reference>
<keyword evidence="18" id="KW-0175">Coiled coil</keyword>
<dbReference type="PANTHER" id="PTHR13723:SF278">
    <property type="entry name" value="ADAM METALLOPEPTIDASE WITH THROMBOSPONDIN TYPE 1 MOTIF A, ISOFORM B"/>
    <property type="match status" value="1"/>
</dbReference>
<evidence type="ECO:0000256" key="4">
    <source>
        <dbReference type="ARBA" id="ARBA00022670"/>
    </source>
</evidence>
<feature type="coiled-coil region" evidence="18">
    <location>
        <begin position="588"/>
        <end position="625"/>
    </location>
</feature>
<feature type="disulfide bond" evidence="16">
    <location>
        <begin position="71"/>
        <end position="124"/>
    </location>
</feature>
<evidence type="ECO:0000256" key="1">
    <source>
        <dbReference type="ARBA" id="ARBA00004302"/>
    </source>
</evidence>
<dbReference type="Gene3D" id="2.60.120.830">
    <property type="match status" value="1"/>
</dbReference>
<keyword evidence="5 15" id="KW-0479">Metal-binding</keyword>
<evidence type="ECO:0000256" key="12">
    <source>
        <dbReference type="ARBA" id="ARBA00023157"/>
    </source>
</evidence>
<dbReference type="Pfam" id="PF05986">
    <property type="entry name" value="ADAMTS_spacer1"/>
    <property type="match status" value="1"/>
</dbReference>
<dbReference type="InterPro" id="IPR036383">
    <property type="entry name" value="TSP1_rpt_sf"/>
</dbReference>
<feature type="disulfide bond" evidence="16">
    <location>
        <begin position="329"/>
        <end position="341"/>
    </location>
</feature>
<feature type="binding site" evidence="15">
    <location>
        <position position="89"/>
    </location>
    <ligand>
        <name>Ca(2+)</name>
        <dbReference type="ChEBI" id="CHEBI:29108"/>
        <label>1</label>
    </ligand>
</feature>
<dbReference type="InterPro" id="IPR045371">
    <property type="entry name" value="ADAMTS_CR_3"/>
</dbReference>
<evidence type="ECO:0000256" key="3">
    <source>
        <dbReference type="ARBA" id="ARBA00022530"/>
    </source>
</evidence>
<evidence type="ECO:0000256" key="11">
    <source>
        <dbReference type="ARBA" id="ARBA00023049"/>
    </source>
</evidence>
<dbReference type="InterPro" id="IPR041645">
    <property type="entry name" value="ADAMTS_CR_2"/>
</dbReference>
<dbReference type="GO" id="GO:0006508">
    <property type="term" value="P:proteolysis"/>
    <property type="evidence" value="ECO:0007669"/>
    <property type="project" value="UniProtKB-KW"/>
</dbReference>
<sequence>MVVADSSMARYHGDNLKHYILILMETVASMYRDASIGNWINIAVVRLAVMSSEEEKELINTSASKKLRHFCKWQKQHNYEDDKHPLHHDVAILLTREDLCRMPATCDTLGIAQSGKICDPSASCAIIEDNGLSAVFTIAHELGHVLNIPHDDDEKCKRFHEHGQKHNIMARTLDYNSNLWSWSRCSQHYITEFFDAGEGHCLLDEPKGNFLQESHNQKNYAESRHPGEVYDMDYQCELVFGPTSKICPYMPACKRLWCTVSNNGGCRTQHMPWADGTPCGRHKHCIHGECVPVVMTTPAPIHGQWGEWSEWSECSRSCGGGVKKSTRECNQPKPAHNGRYCKGRRVRYMSCNTHECSSGTPDFREEQCAAFNGQTFNIQGLPSDVKWVPHYVGIGSTDNCKLYCRVYGKSMYYMLKSKVIDGTPCIPDSYDICVNGQCQKAGCDHVLGSDAKLDSCGVCGGDNSTCKVINRTFNQIQVQYGYNSVAAIPAGASNIEITQPSNAAHDNNYLVLRSSDGSYLLNGDYSVSMFKRTIQYSGVAIDYSGSNELVERINCSKPIKKSLYVEVLSVGDLLSPEVRYQYSVSVKQNEYDVKRQEYEKKLKEYERKRQEYEIKRREYEMKRRNPPTTERRAHQSRSTSLFHWRASKWSLCSAKCGRGYRTRTIECLDWTNTSVPHHFCLPSDKPKPYTKCKRRHCPFVWQTSPWSRCSVSCGFGWETRTVTCHRMTKHGFINPVPVANIKKLADVSYSMCNMTIKPISRRQCNYGSCNGKGVWKPEPWQNCSAPCGHGFQKRKVACYSLTLRRKVARSYCDPRLRPKRRIKCFERPCVPAICDELRNRIKLMGTDRYKNWDELREHDRMLFIYCTELESNKPMKYPT</sequence>
<evidence type="ECO:0000256" key="5">
    <source>
        <dbReference type="ARBA" id="ARBA00022723"/>
    </source>
</evidence>
<dbReference type="InterPro" id="IPR010294">
    <property type="entry name" value="ADAMTS_spacer1"/>
</dbReference>
<evidence type="ECO:0000256" key="10">
    <source>
        <dbReference type="ARBA" id="ARBA00022869"/>
    </source>
</evidence>
<dbReference type="FunFam" id="3.40.390.10:FF:000001">
    <property type="entry name" value="A disintegrin and metalloproteinase with thrombospondin motifs 1"/>
    <property type="match status" value="1"/>
</dbReference>
<dbReference type="PROSITE" id="PS50215">
    <property type="entry name" value="ADAM_MEPRO"/>
    <property type="match status" value="1"/>
</dbReference>
<dbReference type="FunFam" id="2.20.100.10:FF:000005">
    <property type="entry name" value="ADAM metallopeptidase with thrombospondin type 1 motif 9"/>
    <property type="match status" value="1"/>
</dbReference>
<keyword evidence="4" id="KW-0645">Protease</keyword>
<feature type="domain" description="Peptidase M12B" evidence="19">
    <location>
        <begin position="1"/>
        <end position="206"/>
    </location>
</feature>
<dbReference type="Gene3D" id="2.20.100.10">
    <property type="entry name" value="Thrombospondin type-1 (TSP1) repeat"/>
    <property type="match status" value="4"/>
</dbReference>
<dbReference type="GO" id="GO:0005604">
    <property type="term" value="C:basement membrane"/>
    <property type="evidence" value="ECO:0007669"/>
    <property type="project" value="UniProtKB-SubCell"/>
</dbReference>
<protein>
    <submittedName>
        <fullName evidence="20">Disintegrin and metalloproteinase with thrombospondin motifs 20-like isoform X2</fullName>
    </submittedName>
</protein>
<feature type="disulfide bond" evidence="16">
    <location>
        <begin position="253"/>
        <end position="285"/>
    </location>
</feature>
<dbReference type="Pfam" id="PF17771">
    <property type="entry name" value="ADAMTS_CR_2"/>
    <property type="match status" value="1"/>
</dbReference>
<feature type="disulfide bond" evidence="16">
    <location>
        <begin position="100"/>
        <end position="106"/>
    </location>
</feature>
<comment type="caution">
    <text evidence="17">Lacks conserved residue(s) required for the propagation of feature annotation.</text>
</comment>
<comment type="caution">
    <text evidence="20">The sequence shown here is derived from an EMBL/GenBank/DDBJ whole genome shotgun (WGS) entry which is preliminary data.</text>
</comment>
<keyword evidence="12 16" id="KW-1015">Disulfide bond</keyword>
<dbReference type="GO" id="GO:0046872">
    <property type="term" value="F:metal ion binding"/>
    <property type="evidence" value="ECO:0007669"/>
    <property type="project" value="UniProtKB-KW"/>
</dbReference>
<feature type="binding site" evidence="15 17">
    <location>
        <position position="144"/>
    </location>
    <ligand>
        <name>Zn(2+)</name>
        <dbReference type="ChEBI" id="CHEBI:29105"/>
        <note>catalytic</note>
    </ligand>
</feature>
<dbReference type="SUPFAM" id="SSF55486">
    <property type="entry name" value="Metalloproteases ('zincins'), catalytic domain"/>
    <property type="match status" value="1"/>
</dbReference>
<feature type="disulfide bond" evidence="16">
    <location>
        <begin position="279"/>
        <end position="290"/>
    </location>
</feature>
<evidence type="ECO:0000313" key="22">
    <source>
        <dbReference type="Proteomes" id="UP000285301"/>
    </source>
</evidence>
<evidence type="ECO:0000256" key="17">
    <source>
        <dbReference type="PROSITE-ProRule" id="PRU00276"/>
    </source>
</evidence>
<dbReference type="EMBL" id="NCKU01000574">
    <property type="protein sequence ID" value="RWS14984.1"/>
    <property type="molecule type" value="Genomic_DNA"/>
</dbReference>
<keyword evidence="20" id="KW-0401">Integrin</keyword>
<evidence type="ECO:0000256" key="18">
    <source>
        <dbReference type="SAM" id="Coils"/>
    </source>
</evidence>
<dbReference type="Gene3D" id="3.40.390.10">
    <property type="entry name" value="Collagenase (Catalytic Domain)"/>
    <property type="match status" value="1"/>
</dbReference>
<evidence type="ECO:0000256" key="2">
    <source>
        <dbReference type="ARBA" id="ARBA00022525"/>
    </source>
</evidence>
<dbReference type="Pfam" id="PF00090">
    <property type="entry name" value="TSP_1"/>
    <property type="match status" value="1"/>
</dbReference>
<keyword evidence="8" id="KW-0378">Hydrolase</keyword>
<evidence type="ECO:0000256" key="14">
    <source>
        <dbReference type="PIRSR" id="PIRSR613273-1"/>
    </source>
</evidence>
<feature type="binding site" evidence="15 17">
    <location>
        <position position="150"/>
    </location>
    <ligand>
        <name>Zn(2+)</name>
        <dbReference type="ChEBI" id="CHEBI:29105"/>
        <note>catalytic</note>
    </ligand>
</feature>
<proteinExistence type="predicted"/>
<keyword evidence="9 15" id="KW-0862">Zinc</keyword>
<dbReference type="FunFam" id="2.20.100.10:FF:000006">
    <property type="entry name" value="A disintegrin and metalloproteinase with thrombospondin motifs 1"/>
    <property type="match status" value="1"/>
</dbReference>
<dbReference type="GO" id="GO:0004222">
    <property type="term" value="F:metalloendopeptidase activity"/>
    <property type="evidence" value="ECO:0007669"/>
    <property type="project" value="InterPro"/>
</dbReference>
<dbReference type="Pfam" id="PF19030">
    <property type="entry name" value="TSP1_ADAMTS"/>
    <property type="match status" value="3"/>
</dbReference>
<evidence type="ECO:0000256" key="16">
    <source>
        <dbReference type="PIRSR" id="PIRSR613273-3"/>
    </source>
</evidence>
<dbReference type="InterPro" id="IPR024079">
    <property type="entry name" value="MetalloPept_cat_dom_sf"/>
</dbReference>
<evidence type="ECO:0000256" key="13">
    <source>
        <dbReference type="ARBA" id="ARBA00023180"/>
    </source>
</evidence>
<dbReference type="InterPro" id="IPR013273">
    <property type="entry name" value="ADAMTS/ADAMTS-like"/>
</dbReference>
<evidence type="ECO:0000256" key="7">
    <source>
        <dbReference type="ARBA" id="ARBA00022737"/>
    </source>
</evidence>
<keyword evidence="11" id="KW-0482">Metalloprotease</keyword>
<dbReference type="GO" id="GO:0030198">
    <property type="term" value="P:extracellular matrix organization"/>
    <property type="evidence" value="ECO:0007669"/>
    <property type="project" value="InterPro"/>
</dbReference>
<feature type="disulfide bond" evidence="16">
    <location>
        <begin position="236"/>
        <end position="258"/>
    </location>
</feature>
<dbReference type="FunFam" id="2.60.120.830:FF:000001">
    <property type="entry name" value="A disintegrin and metalloproteinase with thrombospondin motifs 1"/>
    <property type="match status" value="1"/>
</dbReference>
<feature type="disulfide bond" evidence="16">
    <location>
        <begin position="156"/>
        <end position="185"/>
    </location>
</feature>
<evidence type="ECO:0000256" key="9">
    <source>
        <dbReference type="ARBA" id="ARBA00022833"/>
    </source>
</evidence>
<dbReference type="Gene3D" id="3.40.1620.60">
    <property type="match status" value="2"/>
</dbReference>
<keyword evidence="22" id="KW-1185">Reference proteome</keyword>
<gene>
    <name evidence="20" type="ORF">B4U79_09577</name>
    <name evidence="21" type="ORF">B4U79_10526</name>
</gene>
<dbReference type="EMBL" id="NCKU01000554">
    <property type="protein sequence ID" value="RWS15068.1"/>
    <property type="molecule type" value="Genomic_DNA"/>
</dbReference>
<keyword evidence="10" id="KW-0084">Basement membrane</keyword>